<dbReference type="InterPro" id="IPR051534">
    <property type="entry name" value="CBASS_pafABC_assoc_protein"/>
</dbReference>
<dbReference type="AlphaFoldDB" id="A0AA37X289"/>
<evidence type="ECO:0000259" key="3">
    <source>
        <dbReference type="PROSITE" id="PS51000"/>
    </source>
</evidence>
<dbReference type="Proteomes" id="UP001157355">
    <property type="component" value="Unassembled WGS sequence"/>
</dbReference>
<keyword evidence="2" id="KW-0804">Transcription</keyword>
<dbReference type="RefSeq" id="WP_284326777.1">
    <property type="nucleotide sequence ID" value="NZ_BSPP01000017.1"/>
</dbReference>
<keyword evidence="4" id="KW-0238">DNA-binding</keyword>
<keyword evidence="1" id="KW-0805">Transcription regulation</keyword>
<gene>
    <name evidence="4" type="ORF">GCM10010873_36710</name>
</gene>
<dbReference type="PANTHER" id="PTHR34580:SF3">
    <property type="entry name" value="PROTEIN PAFB"/>
    <property type="match status" value="1"/>
</dbReference>
<dbReference type="InterPro" id="IPR036390">
    <property type="entry name" value="WH_DNA-bd_sf"/>
</dbReference>
<dbReference type="InterPro" id="IPR013196">
    <property type="entry name" value="HTH_11"/>
</dbReference>
<dbReference type="SUPFAM" id="SSF46785">
    <property type="entry name" value="Winged helix' DNA-binding domain"/>
    <property type="match status" value="1"/>
</dbReference>
<protein>
    <submittedName>
        <fullName evidence="4">DNA-binding transcriptional regulator</fullName>
    </submittedName>
</protein>
<dbReference type="PROSITE" id="PS52050">
    <property type="entry name" value="WYL"/>
    <property type="match status" value="1"/>
</dbReference>
<dbReference type="InterPro" id="IPR036388">
    <property type="entry name" value="WH-like_DNA-bd_sf"/>
</dbReference>
<dbReference type="PROSITE" id="PS51000">
    <property type="entry name" value="HTH_DEOR_2"/>
    <property type="match status" value="1"/>
</dbReference>
<feature type="domain" description="HTH deoR-type" evidence="3">
    <location>
        <begin position="3"/>
        <end position="58"/>
    </location>
</feature>
<organism evidence="4 5">
    <name type="scientific">Cypionkella aquatica</name>
    <dbReference type="NCBI Taxonomy" id="1756042"/>
    <lineage>
        <taxon>Bacteria</taxon>
        <taxon>Pseudomonadati</taxon>
        <taxon>Pseudomonadota</taxon>
        <taxon>Alphaproteobacteria</taxon>
        <taxon>Rhodobacterales</taxon>
        <taxon>Paracoccaceae</taxon>
        <taxon>Cypionkella</taxon>
    </lineage>
</organism>
<dbReference type="GO" id="GO:0003700">
    <property type="term" value="F:DNA-binding transcription factor activity"/>
    <property type="evidence" value="ECO:0007669"/>
    <property type="project" value="InterPro"/>
</dbReference>
<accession>A0AA37X289</accession>
<proteinExistence type="predicted"/>
<dbReference type="InterPro" id="IPR026881">
    <property type="entry name" value="WYL_dom"/>
</dbReference>
<dbReference type="GO" id="GO:0003677">
    <property type="term" value="F:DNA binding"/>
    <property type="evidence" value="ECO:0007669"/>
    <property type="project" value="UniProtKB-KW"/>
</dbReference>
<keyword evidence="5" id="KW-1185">Reference proteome</keyword>
<sequence length="240" mass="26644">MRRAERLFRLVDEMRTRSISRADDLANHLEVSTRTIYRDIAHLQASGLPIEGAAGVGYLLRPGFDLPSVTFTHAQLDALAIGLAFAENLEDPQLALAAREVRAKLQASMPQPEARKLADAPYFAVPRRPRPDSLATTDLARAPISAQTDALRDAIRTQRVVAACYSDANGKITQRRLRPLAIWTLADGAMVTAWCELRETFRTFRLDRITQLTVTDARFVPEPGQDLAAFLKMDNCTAES</sequence>
<name>A0AA37X289_9RHOB</name>
<dbReference type="Pfam" id="PF08279">
    <property type="entry name" value="HTH_11"/>
    <property type="match status" value="1"/>
</dbReference>
<evidence type="ECO:0000256" key="2">
    <source>
        <dbReference type="ARBA" id="ARBA00023163"/>
    </source>
</evidence>
<dbReference type="EMBL" id="BSPP01000017">
    <property type="protein sequence ID" value="GLS88697.1"/>
    <property type="molecule type" value="Genomic_DNA"/>
</dbReference>
<dbReference type="PANTHER" id="PTHR34580">
    <property type="match status" value="1"/>
</dbReference>
<dbReference type="Pfam" id="PF13280">
    <property type="entry name" value="WYL"/>
    <property type="match status" value="1"/>
</dbReference>
<evidence type="ECO:0000313" key="4">
    <source>
        <dbReference type="EMBL" id="GLS88697.1"/>
    </source>
</evidence>
<comment type="caution">
    <text evidence="4">The sequence shown here is derived from an EMBL/GenBank/DDBJ whole genome shotgun (WGS) entry which is preliminary data.</text>
</comment>
<dbReference type="InterPro" id="IPR001034">
    <property type="entry name" value="DeoR_HTH"/>
</dbReference>
<evidence type="ECO:0000313" key="5">
    <source>
        <dbReference type="Proteomes" id="UP001157355"/>
    </source>
</evidence>
<dbReference type="Gene3D" id="1.10.10.10">
    <property type="entry name" value="Winged helix-like DNA-binding domain superfamily/Winged helix DNA-binding domain"/>
    <property type="match status" value="1"/>
</dbReference>
<reference evidence="4 5" key="1">
    <citation type="journal article" date="2014" name="Int. J. Syst. Evol. Microbiol.">
        <title>Complete genome sequence of Corynebacterium casei LMG S-19264T (=DSM 44701T), isolated from a smear-ripened cheese.</title>
        <authorList>
            <consortium name="US DOE Joint Genome Institute (JGI-PGF)"/>
            <person name="Walter F."/>
            <person name="Albersmeier A."/>
            <person name="Kalinowski J."/>
            <person name="Ruckert C."/>
        </authorList>
    </citation>
    <scope>NUCLEOTIDE SEQUENCE [LARGE SCALE GENOMIC DNA]</scope>
    <source>
        <strain evidence="4 5">NBRC 111766</strain>
    </source>
</reference>
<evidence type="ECO:0000256" key="1">
    <source>
        <dbReference type="ARBA" id="ARBA00023015"/>
    </source>
</evidence>